<evidence type="ECO:0000313" key="4">
    <source>
        <dbReference type="WBParaSite" id="maker-uti_cns_0003055-snap-gene-0.2-mRNA-1"/>
    </source>
</evidence>
<feature type="region of interest" description="Disordered" evidence="1">
    <location>
        <begin position="665"/>
        <end position="689"/>
    </location>
</feature>
<feature type="transmembrane region" description="Helical" evidence="2">
    <location>
        <begin position="237"/>
        <end position="262"/>
    </location>
</feature>
<feature type="region of interest" description="Disordered" evidence="1">
    <location>
        <begin position="1104"/>
        <end position="1177"/>
    </location>
</feature>
<feature type="region of interest" description="Disordered" evidence="1">
    <location>
        <begin position="135"/>
        <end position="200"/>
    </location>
</feature>
<feature type="transmembrane region" description="Helical" evidence="2">
    <location>
        <begin position="1336"/>
        <end position="1362"/>
    </location>
</feature>
<feature type="region of interest" description="Disordered" evidence="1">
    <location>
        <begin position="970"/>
        <end position="997"/>
    </location>
</feature>
<feature type="region of interest" description="Disordered" evidence="1">
    <location>
        <begin position="1"/>
        <end position="28"/>
    </location>
</feature>
<feature type="compositionally biased region" description="Polar residues" evidence="1">
    <location>
        <begin position="553"/>
        <end position="567"/>
    </location>
</feature>
<dbReference type="Proteomes" id="UP000095280">
    <property type="component" value="Unplaced"/>
</dbReference>
<evidence type="ECO:0000313" key="3">
    <source>
        <dbReference type="Proteomes" id="UP000095280"/>
    </source>
</evidence>
<feature type="region of interest" description="Disordered" evidence="1">
    <location>
        <begin position="592"/>
        <end position="616"/>
    </location>
</feature>
<dbReference type="WBParaSite" id="maker-uti_cns_0003055-snap-gene-0.2-mRNA-1">
    <property type="protein sequence ID" value="maker-uti_cns_0003055-snap-gene-0.2-mRNA-1"/>
    <property type="gene ID" value="maker-uti_cns_0003055-snap-gene-0.2"/>
</dbReference>
<feature type="transmembrane region" description="Helical" evidence="2">
    <location>
        <begin position="1249"/>
        <end position="1271"/>
    </location>
</feature>
<evidence type="ECO:0000256" key="2">
    <source>
        <dbReference type="SAM" id="Phobius"/>
    </source>
</evidence>
<feature type="compositionally biased region" description="Low complexity" evidence="1">
    <location>
        <begin position="1386"/>
        <end position="1401"/>
    </location>
</feature>
<reference evidence="4" key="1">
    <citation type="submission" date="2016-11" db="UniProtKB">
        <authorList>
            <consortium name="WormBaseParasite"/>
        </authorList>
    </citation>
    <scope>IDENTIFICATION</scope>
</reference>
<keyword evidence="2" id="KW-0472">Membrane</keyword>
<sequence>SPPVARGIPKNCSSRCQPSQSDSGELAKPQANAVVAAAAVSVSSAAGEQRRASAAGSRLELRIRMGSCAPSLRRGGPRLRPARPAPSAATGPAAAAAAAAAASAVAAGVLATEAAAESKAGTPAPAGGHSGCCGGWTGGSGGSTPPLGRPLNVRRRARRPHAATRRVAARSNWRPLRRRRAGRQRDSSSPEPTGPGGCRVDSGCCGGSGGLSYCPADRRAPRQAGRRRSRQCRWGRAAGRAVVVLVVVVVVVVVVLLLVVVVGGSVGSQSRSVVRSVSGSAEPRSVATMTAQAAAATGSSAPAVEAPAADIEFEGGGPGKPEDAAKSLASVRSRSVASRYSGSPRLPWAGWSRVRLPCAAQPDELRPARLGGTAPTPAQTPPVVATRSGPLVPAPGPLRAHLATAVPFQQASGRGSAWQSFCTTSCSQLKKPRSARSSALTWPTSSVRRACLLLSSAGDSTVLASVGPPAPVADEAPIMAPVSDAESRRRRWSKGAASGDRPARQPRHIGAQIVAGICRGDAVTPGAVVGAHSGAQAVGAQLHPVAGGDAAQSLGQTGQAQQESAPGNKSFEQLGANLLFMVRANTRTAMASNRSLATPATGPEAGSPRTGRGQLVEEGGEGRLVGQVGVAVDALEAAVASSRLEASISCSCRRCNSNMSESSLAALGDVSSRTRRRSSSRRCCQQGVLHGPGAAGGPLLADGQVSAREQPVYLHHVKAFAGVGGRHGAAVGGSRGGGQQRQQQKQILQHHFTAGALDDGLKAWLFQAVIETVLLYNAKTWTLMDALEKQLDAAHAVMLRAAFGVHSGPGSKTIATLYTRARLTRPSDLLRGCYGYRNYRNIPNVQGVVFDKLLTAAAPAQHLLDGREILDAELSVPVSHRPAQESVVLAAHVGYEQPREVAPDPALVYDGQVEPVTERPTEQPVEFASAHADEQGDELAAGSAFAIEAEADGQPVPQAAERLPGAFKSGRLSGPRGANSGAEVVNAPQQGGGAAQLQRGEAPLGLENLVGQAVQQAVAGGLLTQLGGHQLQQLALVVRHHLDKFGVHLLAVGGLLGCRGCRFRSCRLRCHCVASSALSVRGSASRAYQPAALDSGPIRERLMRQEQEQEQDRNRTGTGQEQDRNRTGTGQEQDRNRNRTGTGQEDRNRTGTGQEQDRNRTGTGQKQDRNRTEQPMAKLEPPILARASVALLLLLSFFFLIVGVGTVYWGILTVSYLNLPLVSQEFHYLGLWSGLEQPALSHLAAHQRAARAFAVLSIIASLLSLCLYAALCIAQHRRPAWMSPNLAARLPLLTLAEIVVTSLLQLLLWSLMAGLYNRWRHAVEAAAGPAVQTFGLLGFSFALALMANIGQLAALPAVWAVIRLGSEVGMAAGISTAPRQPTTATGNGRSDSGSLDGGQSDNDADRRTGGSRRWHGWQCPRSRPPAPPPPPPPTTVPTPIRVVDAPSALPASPTIDIDAELEARPATSLEAAAADEHSVENELMLERLHQLTSSFGSEAGAAASAAAPAATDEAAADEPLGKVHRPAADVHDDAAQGRLVVAAGLAVDGVQNVALGNLNSEGRPRSGVFQDLRVGPRHFSMSVLFVGAGPVDGLLH</sequence>
<feature type="transmembrane region" description="Helical" evidence="2">
    <location>
        <begin position="1183"/>
        <end position="1211"/>
    </location>
</feature>
<feature type="region of interest" description="Disordered" evidence="1">
    <location>
        <begin position="69"/>
        <end position="89"/>
    </location>
</feature>
<accession>A0A1I8GT36</accession>
<feature type="compositionally biased region" description="Basic and acidic residues" evidence="1">
    <location>
        <begin position="1144"/>
        <end position="1172"/>
    </location>
</feature>
<feature type="compositionally biased region" description="Basic residues" evidence="1">
    <location>
        <begin position="152"/>
        <end position="168"/>
    </location>
</feature>
<feature type="transmembrane region" description="Helical" evidence="2">
    <location>
        <begin position="1292"/>
        <end position="1316"/>
    </location>
</feature>
<protein>
    <submittedName>
        <fullName evidence="4">Protein kinase domain-containing protein</fullName>
    </submittedName>
</protein>
<feature type="compositionally biased region" description="Basic and acidic residues" evidence="1">
    <location>
        <begin position="1104"/>
        <end position="1137"/>
    </location>
</feature>
<evidence type="ECO:0000256" key="1">
    <source>
        <dbReference type="SAM" id="MobiDB-lite"/>
    </source>
</evidence>
<keyword evidence="3" id="KW-1185">Reference proteome</keyword>
<proteinExistence type="predicted"/>
<keyword evidence="2" id="KW-1133">Transmembrane helix</keyword>
<feature type="region of interest" description="Disordered" evidence="1">
    <location>
        <begin position="483"/>
        <end position="506"/>
    </location>
</feature>
<feature type="compositionally biased region" description="Pro residues" evidence="1">
    <location>
        <begin position="1422"/>
        <end position="1436"/>
    </location>
</feature>
<name>A0A1I8GT36_9PLAT</name>
<organism evidence="3 4">
    <name type="scientific">Macrostomum lignano</name>
    <dbReference type="NCBI Taxonomy" id="282301"/>
    <lineage>
        <taxon>Eukaryota</taxon>
        <taxon>Metazoa</taxon>
        <taxon>Spiralia</taxon>
        <taxon>Lophotrochozoa</taxon>
        <taxon>Platyhelminthes</taxon>
        <taxon>Rhabditophora</taxon>
        <taxon>Macrostomorpha</taxon>
        <taxon>Macrostomida</taxon>
        <taxon>Macrostomidae</taxon>
        <taxon>Macrostomum</taxon>
    </lineage>
</organism>
<feature type="region of interest" description="Disordered" evidence="1">
    <location>
        <begin position="548"/>
        <end position="567"/>
    </location>
</feature>
<keyword evidence="2" id="KW-0812">Transmembrane</keyword>
<feature type="compositionally biased region" description="Polar residues" evidence="1">
    <location>
        <begin position="11"/>
        <end position="23"/>
    </location>
</feature>
<feature type="region of interest" description="Disordered" evidence="1">
    <location>
        <begin position="1375"/>
        <end position="1440"/>
    </location>
</feature>